<sequence length="767" mass="86419">MTTTTSEKKKKSPEWVNELYIAVRNAPSPPSPSPPFFAATEDEEKKSTSFISSSERFNDDDKDGEEKGGGEGDGGASSSSSSKLSFLSKNNPAADFENAMDGWLGKATSSSSGGEGGCIWRTKENVVETLLPFLSAEYESAKREALFLPHFSHHPDTNYPKDENEDDDEDDDDDEVLLGVQNASFLKEISDAKLRAMYDEFFDARADLLRLNDVQSDLETFLEWLKESRDCSGDKQQRRVGREKIPGLRINALKHTEEGVSRGENAPGVESYLRRRNENLRELRAKQSRALLLCGESVRSKFLGIILEGFRHDANENLLHETFFPRDPPPLKTSSRNNDDDAPKCFNNKIYLTLRAFCSEPTNAAIVERCYKKAHVKSPCARRILRLCAEGCFESEKYEHVANARECDDYSFRTTGDAVTKCKMTRGKDKFVCVRWMCRSKFEVNDVARKAFQDVYAEVTALEILRDFENGEKKVKKKKKSSVIRRGNRDDVMSISYSFGTLRDYGACEDFLCVATDWVDGVGLNAWRSNLGEYLKKDANEANNDRTLLLAIAKTMLQMVVDMHEKNVVHFDLKLEHFILSTRRQEEEEEEEGSKGTKYAITLIDFGECAVYDISEKVKGTSRARGTEIYHAPEMLLIDEIKTHSASFPSGDSSRTTAAVCFVDGKKCDCYALGVALCELFFSNSPNRHAYEQNGFLGLLNVVAGGDDNAENYSKILRDDILLSDVIRRPPSDGDIANWLLKTLLVRDPHERTSARRALTMYSDMIN</sequence>
<dbReference type="AlphaFoldDB" id="K8EI80"/>
<dbReference type="RefSeq" id="XP_007511736.1">
    <property type="nucleotide sequence ID" value="XM_007511674.1"/>
</dbReference>
<dbReference type="PANTHER" id="PTHR44167:SF24">
    <property type="entry name" value="SERINE_THREONINE-PROTEIN KINASE CHK2"/>
    <property type="match status" value="1"/>
</dbReference>
<keyword evidence="4" id="KW-1185">Reference proteome</keyword>
<dbReference type="Gene3D" id="1.10.510.10">
    <property type="entry name" value="Transferase(Phosphotransferase) domain 1"/>
    <property type="match status" value="1"/>
</dbReference>
<feature type="region of interest" description="Disordered" evidence="1">
    <location>
        <begin position="321"/>
        <end position="340"/>
    </location>
</feature>
<dbReference type="SUPFAM" id="SSF56112">
    <property type="entry name" value="Protein kinase-like (PK-like)"/>
    <property type="match status" value="1"/>
</dbReference>
<proteinExistence type="predicted"/>
<dbReference type="GO" id="GO:0004672">
    <property type="term" value="F:protein kinase activity"/>
    <property type="evidence" value="ECO:0007669"/>
    <property type="project" value="InterPro"/>
</dbReference>
<evidence type="ECO:0000259" key="2">
    <source>
        <dbReference type="PROSITE" id="PS50011"/>
    </source>
</evidence>
<dbReference type="SMART" id="SM00220">
    <property type="entry name" value="S_TKc"/>
    <property type="match status" value="1"/>
</dbReference>
<organism evidence="3 4">
    <name type="scientific">Bathycoccus prasinos</name>
    <dbReference type="NCBI Taxonomy" id="41875"/>
    <lineage>
        <taxon>Eukaryota</taxon>
        <taxon>Viridiplantae</taxon>
        <taxon>Chlorophyta</taxon>
        <taxon>Mamiellophyceae</taxon>
        <taxon>Mamiellales</taxon>
        <taxon>Bathycoccaceae</taxon>
        <taxon>Bathycoccus</taxon>
    </lineage>
</organism>
<dbReference type="EMBL" id="FO082271">
    <property type="protein sequence ID" value="CCO17857.1"/>
    <property type="molecule type" value="Genomic_DNA"/>
</dbReference>
<dbReference type="InterPro" id="IPR011009">
    <property type="entry name" value="Kinase-like_dom_sf"/>
</dbReference>
<dbReference type="PANTHER" id="PTHR44167">
    <property type="entry name" value="OVARIAN-SPECIFIC SERINE/THREONINE-PROTEIN KINASE LOK-RELATED"/>
    <property type="match status" value="1"/>
</dbReference>
<evidence type="ECO:0000256" key="1">
    <source>
        <dbReference type="SAM" id="MobiDB-lite"/>
    </source>
</evidence>
<gene>
    <name evidence="3" type="ORF">Bathy08g00460</name>
</gene>
<dbReference type="eggNOG" id="KOG0586">
    <property type="taxonomic scope" value="Eukaryota"/>
</dbReference>
<dbReference type="GO" id="GO:0005524">
    <property type="term" value="F:ATP binding"/>
    <property type="evidence" value="ECO:0007669"/>
    <property type="project" value="InterPro"/>
</dbReference>
<dbReference type="Proteomes" id="UP000198341">
    <property type="component" value="Chromosome 8"/>
</dbReference>
<feature type="domain" description="Protein kinase" evidence="2">
    <location>
        <begin position="382"/>
        <end position="766"/>
    </location>
</feature>
<feature type="compositionally biased region" description="Basic and acidic residues" evidence="1">
    <location>
        <begin position="153"/>
        <end position="162"/>
    </location>
</feature>
<evidence type="ECO:0000313" key="4">
    <source>
        <dbReference type="Proteomes" id="UP000198341"/>
    </source>
</evidence>
<reference evidence="3 4" key="1">
    <citation type="submission" date="2011-10" db="EMBL/GenBank/DDBJ databases">
        <authorList>
            <person name="Genoscope - CEA"/>
        </authorList>
    </citation>
    <scope>NUCLEOTIDE SEQUENCE [LARGE SCALE GENOMIC DNA]</scope>
    <source>
        <strain evidence="3 4">RCC 1105</strain>
    </source>
</reference>
<feature type="compositionally biased region" description="Basic and acidic residues" evidence="1">
    <location>
        <begin position="56"/>
        <end position="70"/>
    </location>
</feature>
<feature type="region of interest" description="Disordered" evidence="1">
    <location>
        <begin position="23"/>
        <end position="86"/>
    </location>
</feature>
<feature type="compositionally biased region" description="Acidic residues" evidence="1">
    <location>
        <begin position="163"/>
        <end position="174"/>
    </location>
</feature>
<feature type="region of interest" description="Disordered" evidence="1">
    <location>
        <begin position="149"/>
        <end position="174"/>
    </location>
</feature>
<dbReference type="KEGG" id="bpg:Bathy08g00460"/>
<dbReference type="OrthoDB" id="512877at2759"/>
<evidence type="ECO:0000313" key="3">
    <source>
        <dbReference type="EMBL" id="CCO17857.1"/>
    </source>
</evidence>
<feature type="compositionally biased region" description="Low complexity" evidence="1">
    <location>
        <begin position="76"/>
        <end position="85"/>
    </location>
</feature>
<dbReference type="InterPro" id="IPR000719">
    <property type="entry name" value="Prot_kinase_dom"/>
</dbReference>
<dbReference type="STRING" id="41875.K8EI80"/>
<name>K8EI80_9CHLO</name>
<protein>
    <recommendedName>
        <fullName evidence="2">Protein kinase domain-containing protein</fullName>
    </recommendedName>
</protein>
<dbReference type="Pfam" id="PF00069">
    <property type="entry name" value="Pkinase"/>
    <property type="match status" value="1"/>
</dbReference>
<accession>K8EI80</accession>
<dbReference type="PROSITE" id="PS50011">
    <property type="entry name" value="PROTEIN_KINASE_DOM"/>
    <property type="match status" value="1"/>
</dbReference>
<dbReference type="GeneID" id="19014025"/>